<evidence type="ECO:0000313" key="5">
    <source>
        <dbReference type="EMBL" id="KAJ8436648.1"/>
    </source>
</evidence>
<dbReference type="CDD" id="cd22460">
    <property type="entry name" value="KH-I_PEPPER_rpt2_like"/>
    <property type="match status" value="2"/>
</dbReference>
<feature type="region of interest" description="Disordered" evidence="3">
    <location>
        <begin position="1"/>
        <end position="27"/>
    </location>
</feature>
<keyword evidence="1" id="KW-0677">Repeat</keyword>
<feature type="compositionally biased region" description="Basic residues" evidence="3">
    <location>
        <begin position="17"/>
        <end position="27"/>
    </location>
</feature>
<gene>
    <name evidence="5" type="ORF">Cgig2_029894</name>
</gene>
<feature type="compositionally biased region" description="Polar residues" evidence="3">
    <location>
        <begin position="627"/>
        <end position="642"/>
    </location>
</feature>
<protein>
    <recommendedName>
        <fullName evidence="4">K Homology domain-containing protein</fullName>
    </recommendedName>
</protein>
<keyword evidence="2" id="KW-0694">RNA-binding</keyword>
<dbReference type="CDD" id="cd22459">
    <property type="entry name" value="KH-I_PEPPER_rpt1_like"/>
    <property type="match status" value="1"/>
</dbReference>
<dbReference type="EMBL" id="JAKOGI010000337">
    <property type="protein sequence ID" value="KAJ8436648.1"/>
    <property type="molecule type" value="Genomic_DNA"/>
</dbReference>
<organism evidence="5 6">
    <name type="scientific">Carnegiea gigantea</name>
    <dbReference type="NCBI Taxonomy" id="171969"/>
    <lineage>
        <taxon>Eukaryota</taxon>
        <taxon>Viridiplantae</taxon>
        <taxon>Streptophyta</taxon>
        <taxon>Embryophyta</taxon>
        <taxon>Tracheophyta</taxon>
        <taxon>Spermatophyta</taxon>
        <taxon>Magnoliopsida</taxon>
        <taxon>eudicotyledons</taxon>
        <taxon>Gunneridae</taxon>
        <taxon>Pentapetalae</taxon>
        <taxon>Caryophyllales</taxon>
        <taxon>Cactineae</taxon>
        <taxon>Cactaceae</taxon>
        <taxon>Cactoideae</taxon>
        <taxon>Echinocereeae</taxon>
        <taxon>Carnegiea</taxon>
    </lineage>
</organism>
<evidence type="ECO:0000259" key="4">
    <source>
        <dbReference type="SMART" id="SM00322"/>
    </source>
</evidence>
<dbReference type="PANTHER" id="PTHR10288">
    <property type="entry name" value="KH DOMAIN CONTAINING RNA BINDING PROTEIN"/>
    <property type="match status" value="1"/>
</dbReference>
<dbReference type="SMART" id="SM00322">
    <property type="entry name" value="KH"/>
    <property type="match status" value="4"/>
</dbReference>
<feature type="region of interest" description="Disordered" evidence="3">
    <location>
        <begin position="96"/>
        <end position="117"/>
    </location>
</feature>
<dbReference type="InterPro" id="IPR004088">
    <property type="entry name" value="KH_dom_type_1"/>
</dbReference>
<dbReference type="InterPro" id="IPR036612">
    <property type="entry name" value="KH_dom_type_1_sf"/>
</dbReference>
<keyword evidence="6" id="KW-1185">Reference proteome</keyword>
<dbReference type="GO" id="GO:0003723">
    <property type="term" value="F:RNA binding"/>
    <property type="evidence" value="ECO:0007669"/>
    <property type="project" value="UniProtKB-UniRule"/>
</dbReference>
<name>A0A9Q1QBZ2_9CARY</name>
<dbReference type="Pfam" id="PF00013">
    <property type="entry name" value="KH_1"/>
    <property type="match status" value="4"/>
</dbReference>
<dbReference type="AlphaFoldDB" id="A0A9Q1QBZ2"/>
<reference evidence="5" key="1">
    <citation type="submission" date="2022-04" db="EMBL/GenBank/DDBJ databases">
        <title>Carnegiea gigantea Genome sequencing and assembly v2.</title>
        <authorList>
            <person name="Copetti D."/>
            <person name="Sanderson M.J."/>
            <person name="Burquez A."/>
            <person name="Wojciechowski M.F."/>
        </authorList>
    </citation>
    <scope>NUCLEOTIDE SEQUENCE</scope>
    <source>
        <strain evidence="5">SGP5-SGP5p</strain>
        <tissue evidence="5">Aerial part</tissue>
    </source>
</reference>
<dbReference type="PROSITE" id="PS50084">
    <property type="entry name" value="KH_TYPE_1"/>
    <property type="match status" value="4"/>
</dbReference>
<feature type="region of interest" description="Disordered" evidence="3">
    <location>
        <begin position="590"/>
        <end position="691"/>
    </location>
</feature>
<dbReference type="InterPro" id="IPR004087">
    <property type="entry name" value="KH_dom"/>
</dbReference>
<evidence type="ECO:0000256" key="2">
    <source>
        <dbReference type="PROSITE-ProRule" id="PRU00117"/>
    </source>
</evidence>
<accession>A0A9Q1QBZ2</accession>
<dbReference type="OrthoDB" id="442947at2759"/>
<dbReference type="SUPFAM" id="SSF54791">
    <property type="entry name" value="Eukaryotic type KH-domain (KH-domain type I)"/>
    <property type="match status" value="4"/>
</dbReference>
<dbReference type="Gene3D" id="3.30.310.210">
    <property type="match status" value="2"/>
</dbReference>
<feature type="compositionally biased region" description="Basic and acidic residues" evidence="3">
    <location>
        <begin position="1"/>
        <end position="10"/>
    </location>
</feature>
<proteinExistence type="predicted"/>
<feature type="compositionally biased region" description="Polar residues" evidence="3">
    <location>
        <begin position="656"/>
        <end position="691"/>
    </location>
</feature>
<dbReference type="Proteomes" id="UP001153076">
    <property type="component" value="Unassembled WGS sequence"/>
</dbReference>
<evidence type="ECO:0000256" key="1">
    <source>
        <dbReference type="ARBA" id="ARBA00022737"/>
    </source>
</evidence>
<feature type="domain" description="K Homology" evidence="4">
    <location>
        <begin position="308"/>
        <end position="381"/>
    </location>
</feature>
<comment type="caution">
    <text evidence="5">The sequence shown here is derived from an EMBL/GenBank/DDBJ whole genome shotgun (WGS) entry which is preliminary data.</text>
</comment>
<feature type="domain" description="K Homology" evidence="4">
    <location>
        <begin position="45"/>
        <end position="115"/>
    </location>
</feature>
<evidence type="ECO:0000313" key="6">
    <source>
        <dbReference type="Proteomes" id="UP001153076"/>
    </source>
</evidence>
<sequence length="739" mass="79508">MEGDKNDALKIRSGTQFKKKGANKKGKWRNFSHEHHENAQIPNPSDTVYRILCPSRKIGSVIGKGGGRIKALREETHAKVSVSESVAGSDERVVMIFSPPDNNSKRESDEGNEEEDAMAPHCPAQDALMKVHERIIEEDLAGRKEDDDDNNIVLTVRLLVPHNMVGCLLGKGGDVIQKLRNETGASIRVLPYEHLPSCALSTDELVQIQGKPMVIKKALYEVSTLLHQNPRKEKALNIAMPGRGPAFHPAGPPMPSMPPPHPRNPMWSPHNPPHMLPPPWMEDYGSHRGFLPGGFDDGLARPGVEPSGEFSIKILCLDSKIGGVIGKGGMNVKQLEQETGASIHVEEASASSEERIIRVSAFETLRNPRSQTIDAILLLQNKAGQVSEKGTITTRLLVPSSKVGCLLGQGGSIINEMRRRTQADIRLCPKDEKPKCASEDEELVQVSGSFAVAKDALAEISSRLRARCLRDGNAGAEPAPPRPVQGYGPGGGFPRGPPVPGPIGVGPSGGYGAVKGGLHDYEPPVHSSATGYPNPNVEVHYPNSAISPIPGAGGGIYSNTPEASGMRMKFQDPYLGGSEPKVNVHGPPSQFNAAPGMPHNYGGQNNPHQGAYPNPNPNGQVAYHAMGQQQGPYPDTTTQGSYHSMAPQQAYPDPHQNPSGQGSYHTMPGQQGTYPNPDPNANPNGQGSYHSMTSQQVAYQGAYQNPHQVSYEQNSAQQADVNSQHTAYQSVTTQGAYQY</sequence>
<evidence type="ECO:0000256" key="3">
    <source>
        <dbReference type="SAM" id="MobiDB-lite"/>
    </source>
</evidence>
<feature type="domain" description="K Homology" evidence="4">
    <location>
        <begin position="390"/>
        <end position="465"/>
    </location>
</feature>
<feature type="domain" description="K Homology" evidence="4">
    <location>
        <begin position="152"/>
        <end position="227"/>
    </location>
</feature>
<feature type="region of interest" description="Disordered" evidence="3">
    <location>
        <begin position="472"/>
        <end position="504"/>
    </location>
</feature>